<dbReference type="EMBL" id="BRYA01000546">
    <property type="protein sequence ID" value="GMI22315.1"/>
    <property type="molecule type" value="Genomic_DNA"/>
</dbReference>
<keyword evidence="5" id="KW-1133">Transmembrane helix</keyword>
<proteinExistence type="inferred from homology"/>
<gene>
    <name evidence="8" type="ORF">TrCOL_g8369</name>
</gene>
<feature type="domain" description="Glycoside hydrolase family 5" evidence="7">
    <location>
        <begin position="52"/>
        <end position="280"/>
    </location>
</feature>
<protein>
    <recommendedName>
        <fullName evidence="7">Glycoside hydrolase family 5 domain-containing protein</fullName>
    </recommendedName>
</protein>
<keyword evidence="9" id="KW-1185">Reference proteome</keyword>
<dbReference type="GO" id="GO:0000272">
    <property type="term" value="P:polysaccharide catabolic process"/>
    <property type="evidence" value="ECO:0007669"/>
    <property type="project" value="InterPro"/>
</dbReference>
<dbReference type="Pfam" id="PF00150">
    <property type="entry name" value="Cellulase"/>
    <property type="match status" value="1"/>
</dbReference>
<evidence type="ECO:0000256" key="6">
    <source>
        <dbReference type="SAM" id="SignalP"/>
    </source>
</evidence>
<feature type="transmembrane region" description="Helical" evidence="5">
    <location>
        <begin position="300"/>
        <end position="318"/>
    </location>
</feature>
<dbReference type="PANTHER" id="PTHR31263:SF0">
    <property type="entry name" value="CELLULASE FAMILY PROTEIN (AFU_ORTHOLOGUE AFUA_5G14560)"/>
    <property type="match status" value="1"/>
</dbReference>
<evidence type="ECO:0000313" key="9">
    <source>
        <dbReference type="Proteomes" id="UP001165065"/>
    </source>
</evidence>
<evidence type="ECO:0000256" key="3">
    <source>
        <dbReference type="ARBA" id="ARBA00023295"/>
    </source>
</evidence>
<dbReference type="Gene3D" id="3.20.20.80">
    <property type="entry name" value="Glycosidases"/>
    <property type="match status" value="2"/>
</dbReference>
<dbReference type="InterPro" id="IPR001547">
    <property type="entry name" value="Glyco_hydro_5"/>
</dbReference>
<accession>A0A9W7FY42</accession>
<evidence type="ECO:0000256" key="1">
    <source>
        <dbReference type="ARBA" id="ARBA00005641"/>
    </source>
</evidence>
<feature type="transmembrane region" description="Helical" evidence="5">
    <location>
        <begin position="433"/>
        <end position="458"/>
    </location>
</feature>
<dbReference type="AlphaFoldDB" id="A0A9W7FY42"/>
<keyword evidence="3 4" id="KW-0326">Glycosidase</keyword>
<dbReference type="SUPFAM" id="SSF51445">
    <property type="entry name" value="(Trans)glycosidases"/>
    <property type="match status" value="1"/>
</dbReference>
<keyword evidence="5" id="KW-0812">Transmembrane</keyword>
<feature type="transmembrane region" description="Helical" evidence="5">
    <location>
        <begin position="330"/>
        <end position="349"/>
    </location>
</feature>
<evidence type="ECO:0000313" key="8">
    <source>
        <dbReference type="EMBL" id="GMI22315.1"/>
    </source>
</evidence>
<evidence type="ECO:0000256" key="2">
    <source>
        <dbReference type="ARBA" id="ARBA00022801"/>
    </source>
</evidence>
<dbReference type="InterPro" id="IPR017853">
    <property type="entry name" value="GH"/>
</dbReference>
<evidence type="ECO:0000256" key="5">
    <source>
        <dbReference type="SAM" id="Phobius"/>
    </source>
</evidence>
<comment type="caution">
    <text evidence="8">The sequence shown here is derived from an EMBL/GenBank/DDBJ whole genome shotgun (WGS) entry which is preliminary data.</text>
</comment>
<comment type="similarity">
    <text evidence="1 4">Belongs to the glycosyl hydrolase 5 (cellulase A) family.</text>
</comment>
<dbReference type="GO" id="GO:0004553">
    <property type="term" value="F:hydrolase activity, hydrolyzing O-glycosyl compounds"/>
    <property type="evidence" value="ECO:0007669"/>
    <property type="project" value="InterPro"/>
</dbReference>
<sequence length="597" mass="66380">MSSHLLAILCFAIFWTRDAVALLVQDNQLPLKTSGSVIVGADGARVKLACVNWYGPNLHDTNVVGGLEHQSLTDLVAGIVNMGFNCIRLPFTVEQALNDPKVPLHSALPKAVLAANPDLLGLTSLEVFDKTVEALTDSGLMIILNTHTSASEWCCDLKSYEGLWFTPEWTLTQFERALVEITERYKDNSLVVGMDLRNEIHDINAPNEPSIPVGWGRGDPDLDWAIVSKRVGDLVLDANPDLLIVVTALCFAMDLRGCKSTGAISLKVPNKLVWTVHSYRFFTPYFDVPQMMGLENYTELAIYSSVLLAVAGVLLVAWRLNVKAGPSVMFYSNLTTYFVVMLSASVSSWGAAETLKTVCNTWYHADAKFVPPVLFALTFVIPITVLGTRRYRENRNKERDSGEMLELVNVDSSASGDKMEAEEHSGECFFTKFVIFIVLVFLNFIVILSAASLSWSLVATSPAVYANFNNRMWGFASSEDKSYTAPIWMSEFGADTRDSYWIGVITYLAKSDMDWAVWAYYGASRYEQSREIDPILGTYVNTTLKETYGLMNEDYSATQFAKEGFSGGDWRIEDMQAVMEVNPDISELNMKATDGVW</sequence>
<feature type="transmembrane region" description="Helical" evidence="5">
    <location>
        <begin position="369"/>
        <end position="387"/>
    </location>
</feature>
<keyword evidence="2 4" id="KW-0378">Hydrolase</keyword>
<evidence type="ECO:0000259" key="7">
    <source>
        <dbReference type="Pfam" id="PF00150"/>
    </source>
</evidence>
<reference evidence="9" key="1">
    <citation type="journal article" date="2023" name="Commun. Biol.">
        <title>Genome analysis of Parmales, the sister group of diatoms, reveals the evolutionary specialization of diatoms from phago-mixotrophs to photoautotrophs.</title>
        <authorList>
            <person name="Ban H."/>
            <person name="Sato S."/>
            <person name="Yoshikawa S."/>
            <person name="Yamada K."/>
            <person name="Nakamura Y."/>
            <person name="Ichinomiya M."/>
            <person name="Sato N."/>
            <person name="Blanc-Mathieu R."/>
            <person name="Endo H."/>
            <person name="Kuwata A."/>
            <person name="Ogata H."/>
        </authorList>
    </citation>
    <scope>NUCLEOTIDE SEQUENCE [LARGE SCALE GENOMIC DNA]</scope>
</reference>
<evidence type="ECO:0000256" key="4">
    <source>
        <dbReference type="RuleBase" id="RU361153"/>
    </source>
</evidence>
<organism evidence="8 9">
    <name type="scientific">Triparma columacea</name>
    <dbReference type="NCBI Taxonomy" id="722753"/>
    <lineage>
        <taxon>Eukaryota</taxon>
        <taxon>Sar</taxon>
        <taxon>Stramenopiles</taxon>
        <taxon>Ochrophyta</taxon>
        <taxon>Bolidophyceae</taxon>
        <taxon>Parmales</taxon>
        <taxon>Triparmaceae</taxon>
        <taxon>Triparma</taxon>
    </lineage>
</organism>
<keyword evidence="6" id="KW-0732">Signal</keyword>
<dbReference type="OrthoDB" id="442731at2759"/>
<dbReference type="PANTHER" id="PTHR31263">
    <property type="entry name" value="CELLULASE FAMILY PROTEIN (AFU_ORTHOLOGUE AFUA_5G14560)"/>
    <property type="match status" value="1"/>
</dbReference>
<dbReference type="Proteomes" id="UP001165065">
    <property type="component" value="Unassembled WGS sequence"/>
</dbReference>
<feature type="chain" id="PRO_5040725238" description="Glycoside hydrolase family 5 domain-containing protein" evidence="6">
    <location>
        <begin position="22"/>
        <end position="597"/>
    </location>
</feature>
<name>A0A9W7FY42_9STRA</name>
<feature type="signal peptide" evidence="6">
    <location>
        <begin position="1"/>
        <end position="21"/>
    </location>
</feature>
<keyword evidence="5" id="KW-0472">Membrane</keyword>